<name>A0A6A4V3C8_AMPAM</name>
<sequence>MKRLKYHRGATSGSCTLWGNPAASNPATGSPELIYDNINRPLPSDFQLLDSSVSFALSASSSGGIPSMIARCREMDIRAVPAVPRSDAELQSWGIFGTFNFVGMTDEDVEGVFTNVITGETVNVPSVMWETGTPAYWNTLEKNCVYIHIHTTPFLVSESCSATHAVIWHVCTVCGRRYKHRDSLVAHEKVHAGVTTCHVCGAVASNVQNLRQHLETVHRMSRDHVRQITRLPGTPRVRASLDPALRGRV</sequence>
<proteinExistence type="predicted"/>
<keyword evidence="1" id="KW-0863">Zinc-finger</keyword>
<feature type="domain" description="C2H2-type" evidence="2">
    <location>
        <begin position="169"/>
        <end position="196"/>
    </location>
</feature>
<comment type="caution">
    <text evidence="3">The sequence shown here is derived from an EMBL/GenBank/DDBJ whole genome shotgun (WGS) entry which is preliminary data.</text>
</comment>
<dbReference type="PROSITE" id="PS00028">
    <property type="entry name" value="ZINC_FINGER_C2H2_1"/>
    <property type="match status" value="1"/>
</dbReference>
<dbReference type="Proteomes" id="UP000440578">
    <property type="component" value="Unassembled WGS sequence"/>
</dbReference>
<dbReference type="Pfam" id="PF00096">
    <property type="entry name" value="zf-C2H2"/>
    <property type="match status" value="1"/>
</dbReference>
<dbReference type="EMBL" id="VIIS01002118">
    <property type="protein sequence ID" value="KAF0288323.1"/>
    <property type="molecule type" value="Genomic_DNA"/>
</dbReference>
<dbReference type="AlphaFoldDB" id="A0A6A4V3C8"/>
<keyword evidence="1" id="KW-0862">Zinc</keyword>
<reference evidence="3 4" key="1">
    <citation type="submission" date="2019-07" db="EMBL/GenBank/DDBJ databases">
        <title>Draft genome assembly of a fouling barnacle, Amphibalanus amphitrite (Darwin, 1854): The first reference genome for Thecostraca.</title>
        <authorList>
            <person name="Kim W."/>
        </authorList>
    </citation>
    <scope>NUCLEOTIDE SEQUENCE [LARGE SCALE GENOMIC DNA]</scope>
    <source>
        <strain evidence="3">SNU_AA5</strain>
        <tissue evidence="3">Soma without cirri and trophi</tissue>
    </source>
</reference>
<dbReference type="Gene3D" id="3.30.160.60">
    <property type="entry name" value="Classic Zinc Finger"/>
    <property type="match status" value="1"/>
</dbReference>
<protein>
    <recommendedName>
        <fullName evidence="2">C2H2-type domain-containing protein</fullName>
    </recommendedName>
</protein>
<gene>
    <name evidence="3" type="ORF">FJT64_013310</name>
</gene>
<evidence type="ECO:0000313" key="4">
    <source>
        <dbReference type="Proteomes" id="UP000440578"/>
    </source>
</evidence>
<dbReference type="PROSITE" id="PS50157">
    <property type="entry name" value="ZINC_FINGER_C2H2_2"/>
    <property type="match status" value="2"/>
</dbReference>
<dbReference type="CDD" id="cd00037">
    <property type="entry name" value="CLECT"/>
    <property type="match status" value="1"/>
</dbReference>
<keyword evidence="1" id="KW-0479">Metal-binding</keyword>
<keyword evidence="4" id="KW-1185">Reference proteome</keyword>
<dbReference type="OrthoDB" id="10261408at2759"/>
<dbReference type="InterPro" id="IPR013087">
    <property type="entry name" value="Znf_C2H2_type"/>
</dbReference>
<feature type="domain" description="C2H2-type" evidence="2">
    <location>
        <begin position="195"/>
        <end position="223"/>
    </location>
</feature>
<dbReference type="GO" id="GO:0008270">
    <property type="term" value="F:zinc ion binding"/>
    <property type="evidence" value="ECO:0007669"/>
    <property type="project" value="UniProtKB-KW"/>
</dbReference>
<dbReference type="InterPro" id="IPR016187">
    <property type="entry name" value="CTDL_fold"/>
</dbReference>
<organism evidence="3 4">
    <name type="scientific">Amphibalanus amphitrite</name>
    <name type="common">Striped barnacle</name>
    <name type="synonym">Balanus amphitrite</name>
    <dbReference type="NCBI Taxonomy" id="1232801"/>
    <lineage>
        <taxon>Eukaryota</taxon>
        <taxon>Metazoa</taxon>
        <taxon>Ecdysozoa</taxon>
        <taxon>Arthropoda</taxon>
        <taxon>Crustacea</taxon>
        <taxon>Multicrustacea</taxon>
        <taxon>Cirripedia</taxon>
        <taxon>Thoracica</taxon>
        <taxon>Thoracicalcarea</taxon>
        <taxon>Balanomorpha</taxon>
        <taxon>Balanoidea</taxon>
        <taxon>Balanidae</taxon>
        <taxon>Amphibalaninae</taxon>
        <taxon>Amphibalanus</taxon>
    </lineage>
</organism>
<evidence type="ECO:0000259" key="2">
    <source>
        <dbReference type="PROSITE" id="PS50157"/>
    </source>
</evidence>
<evidence type="ECO:0000313" key="3">
    <source>
        <dbReference type="EMBL" id="KAF0288323.1"/>
    </source>
</evidence>
<evidence type="ECO:0000256" key="1">
    <source>
        <dbReference type="PROSITE-ProRule" id="PRU00042"/>
    </source>
</evidence>
<dbReference type="SUPFAM" id="SSF57667">
    <property type="entry name" value="beta-beta-alpha zinc fingers"/>
    <property type="match status" value="1"/>
</dbReference>
<dbReference type="SUPFAM" id="SSF56436">
    <property type="entry name" value="C-type lectin-like"/>
    <property type="match status" value="1"/>
</dbReference>
<dbReference type="InterPro" id="IPR036236">
    <property type="entry name" value="Znf_C2H2_sf"/>
</dbReference>
<accession>A0A6A4V3C8</accession>
<dbReference type="SMART" id="SM00355">
    <property type="entry name" value="ZnF_C2H2"/>
    <property type="match status" value="2"/>
</dbReference>